<dbReference type="GO" id="GO:0019546">
    <property type="term" value="P:L-arginine deiminase pathway"/>
    <property type="evidence" value="ECO:0007669"/>
    <property type="project" value="TreeGrafter"/>
</dbReference>
<dbReference type="Gene3D" id="3.75.10.10">
    <property type="entry name" value="L-arginine/glycine Amidinotransferase, Chain A"/>
    <property type="match status" value="1"/>
</dbReference>
<evidence type="ECO:0000313" key="2">
    <source>
        <dbReference type="EMBL" id="CVK31389.1"/>
    </source>
</evidence>
<dbReference type="Proteomes" id="UP000069850">
    <property type="component" value="Chromosome 1"/>
</dbReference>
<dbReference type="PANTHER" id="PTHR47271">
    <property type="entry name" value="ARGININE DEIMINASE"/>
    <property type="match status" value="1"/>
</dbReference>
<protein>
    <recommendedName>
        <fullName evidence="4">Arginine deiminase</fullName>
    </recommendedName>
</protein>
<dbReference type="EMBL" id="LT158599">
    <property type="protein sequence ID" value="CVK31389.1"/>
    <property type="molecule type" value="Genomic_DNA"/>
</dbReference>
<dbReference type="AlphaFoldDB" id="A0A0X3BHN3"/>
<organism evidence="2 3">
    <name type="scientific">Methanoculleus bourgensis</name>
    <dbReference type="NCBI Taxonomy" id="83986"/>
    <lineage>
        <taxon>Archaea</taxon>
        <taxon>Methanobacteriati</taxon>
        <taxon>Methanobacteriota</taxon>
        <taxon>Stenosarchaea group</taxon>
        <taxon>Methanomicrobia</taxon>
        <taxon>Methanomicrobiales</taxon>
        <taxon>Methanomicrobiaceae</taxon>
        <taxon>Methanoculleus</taxon>
    </lineage>
</organism>
<name>A0A0X3BHN3_9EURY</name>
<feature type="region of interest" description="Disordered" evidence="1">
    <location>
        <begin position="76"/>
        <end position="142"/>
    </location>
</feature>
<sequence>MTARVRAEWERLRRVAVHRPGIEMFFGLLEPYAALYERAFSRYEARREHERLEYTLREEFGVRVLRLKETILDAADRDPCCGSRRPSSTPPTATRRCAGGSSTGPMRPSPSGVGGRRWRRPAGAWSRTQTPWTRSTSSPSSS</sequence>
<reference evidence="2 3" key="1">
    <citation type="submission" date="2016-01" db="EMBL/GenBank/DDBJ databases">
        <authorList>
            <person name="Manzoor S."/>
        </authorList>
    </citation>
    <scope>NUCLEOTIDE SEQUENCE [LARGE SCALE GENOMIC DNA]</scope>
    <source>
        <strain evidence="2">Methanoculleus sp MAB1</strain>
    </source>
</reference>
<dbReference type="GO" id="GO:0016990">
    <property type="term" value="F:arginine deiminase activity"/>
    <property type="evidence" value="ECO:0007669"/>
    <property type="project" value="TreeGrafter"/>
</dbReference>
<dbReference type="KEGG" id="mema:MMAB1_0172"/>
<feature type="compositionally biased region" description="Low complexity" evidence="1">
    <location>
        <begin position="121"/>
        <end position="142"/>
    </location>
</feature>
<evidence type="ECO:0000256" key="1">
    <source>
        <dbReference type="SAM" id="MobiDB-lite"/>
    </source>
</evidence>
<evidence type="ECO:0008006" key="4">
    <source>
        <dbReference type="Google" id="ProtNLM"/>
    </source>
</evidence>
<evidence type="ECO:0000313" key="3">
    <source>
        <dbReference type="Proteomes" id="UP000069850"/>
    </source>
</evidence>
<dbReference type="PANTHER" id="PTHR47271:SF2">
    <property type="entry name" value="ARGININE DEIMINASE"/>
    <property type="match status" value="1"/>
</dbReference>
<proteinExistence type="predicted"/>
<dbReference type="SUPFAM" id="SSF55909">
    <property type="entry name" value="Pentein"/>
    <property type="match status" value="1"/>
</dbReference>
<accession>A0A0X3BHN3</accession>
<gene>
    <name evidence="2" type="ORF">MMAB1_0172</name>
</gene>